<dbReference type="GeneID" id="87875210"/>
<protein>
    <submittedName>
        <fullName evidence="1">Uncharacterized protein</fullName>
    </submittedName>
</protein>
<evidence type="ECO:0000313" key="2">
    <source>
        <dbReference type="Proteomes" id="UP001285908"/>
    </source>
</evidence>
<proteinExistence type="predicted"/>
<accession>A0AAJ0I208</accession>
<dbReference type="RefSeq" id="XP_062689669.1">
    <property type="nucleotide sequence ID" value="XM_062837588.1"/>
</dbReference>
<keyword evidence="2" id="KW-1185">Reference proteome</keyword>
<evidence type="ECO:0000313" key="1">
    <source>
        <dbReference type="EMBL" id="KAK3487542.1"/>
    </source>
</evidence>
<dbReference type="Proteomes" id="UP001285908">
    <property type="component" value="Unassembled WGS sequence"/>
</dbReference>
<gene>
    <name evidence="1" type="ORF">B0T23DRAFT_386132</name>
</gene>
<comment type="caution">
    <text evidence="1">The sequence shown here is derived from an EMBL/GenBank/DDBJ whole genome shotgun (WGS) entry which is preliminary data.</text>
</comment>
<sequence>MATRLLPSRCFVYLVKKLQSIEHDGAHQVDSLSDSENNLSAEASVLEKSNPYELDLTTFLRYLIIYWLCHYSELSHQEIRRTIA</sequence>
<reference evidence="1 2" key="1">
    <citation type="journal article" date="2023" name="Mol. Phylogenet. Evol.">
        <title>Genome-scale phylogeny and comparative genomics of the fungal order Sordariales.</title>
        <authorList>
            <person name="Hensen N."/>
            <person name="Bonometti L."/>
            <person name="Westerberg I."/>
            <person name="Brannstrom I.O."/>
            <person name="Guillou S."/>
            <person name="Cros-Aarteil S."/>
            <person name="Calhoun S."/>
            <person name="Haridas S."/>
            <person name="Kuo A."/>
            <person name="Mondo S."/>
            <person name="Pangilinan J."/>
            <person name="Riley R."/>
            <person name="LaButti K."/>
            <person name="Andreopoulos B."/>
            <person name="Lipzen A."/>
            <person name="Chen C."/>
            <person name="Yan M."/>
            <person name="Daum C."/>
            <person name="Ng V."/>
            <person name="Clum A."/>
            <person name="Steindorff A."/>
            <person name="Ohm R.A."/>
            <person name="Martin F."/>
            <person name="Silar P."/>
            <person name="Natvig D.O."/>
            <person name="Lalanne C."/>
            <person name="Gautier V."/>
            <person name="Ament-Velasquez S.L."/>
            <person name="Kruys A."/>
            <person name="Hutchinson M.I."/>
            <person name="Powell A.J."/>
            <person name="Barry K."/>
            <person name="Miller A.N."/>
            <person name="Grigoriev I.V."/>
            <person name="Debuchy R."/>
            <person name="Gladieux P."/>
            <person name="Hiltunen Thoren M."/>
            <person name="Johannesson H."/>
        </authorList>
    </citation>
    <scope>NUCLEOTIDE SEQUENCE [LARGE SCALE GENOMIC DNA]</scope>
    <source>
        <strain evidence="1 2">FGSC 10403</strain>
    </source>
</reference>
<organism evidence="1 2">
    <name type="scientific">Neurospora hispaniola</name>
    <dbReference type="NCBI Taxonomy" id="588809"/>
    <lineage>
        <taxon>Eukaryota</taxon>
        <taxon>Fungi</taxon>
        <taxon>Dikarya</taxon>
        <taxon>Ascomycota</taxon>
        <taxon>Pezizomycotina</taxon>
        <taxon>Sordariomycetes</taxon>
        <taxon>Sordariomycetidae</taxon>
        <taxon>Sordariales</taxon>
        <taxon>Sordariaceae</taxon>
        <taxon>Neurospora</taxon>
    </lineage>
</organism>
<dbReference type="AlphaFoldDB" id="A0AAJ0I208"/>
<dbReference type="EMBL" id="JAULSX010000007">
    <property type="protein sequence ID" value="KAK3487542.1"/>
    <property type="molecule type" value="Genomic_DNA"/>
</dbReference>
<name>A0AAJ0I208_9PEZI</name>